<organism evidence="1 2">
    <name type="scientific">Emiliania huxleyi (strain CCMP1516)</name>
    <dbReference type="NCBI Taxonomy" id="280463"/>
    <lineage>
        <taxon>Eukaryota</taxon>
        <taxon>Haptista</taxon>
        <taxon>Haptophyta</taxon>
        <taxon>Prymnesiophyceae</taxon>
        <taxon>Isochrysidales</taxon>
        <taxon>Noelaerhabdaceae</taxon>
        <taxon>Emiliania</taxon>
    </lineage>
</organism>
<proteinExistence type="predicted"/>
<reference evidence="1" key="2">
    <citation type="submission" date="2024-10" db="UniProtKB">
        <authorList>
            <consortium name="EnsemblProtists"/>
        </authorList>
    </citation>
    <scope>IDENTIFICATION</scope>
</reference>
<dbReference type="AlphaFoldDB" id="A0A0D3JC12"/>
<dbReference type="PaxDb" id="2903-EOD21047"/>
<keyword evidence="2" id="KW-1185">Reference proteome</keyword>
<dbReference type="EnsemblProtists" id="EOD21047">
    <property type="protein sequence ID" value="EOD21047"/>
    <property type="gene ID" value="EMIHUDRAFT_435799"/>
</dbReference>
<protein>
    <submittedName>
        <fullName evidence="1">Uncharacterized protein</fullName>
    </submittedName>
</protein>
<reference evidence="2" key="1">
    <citation type="journal article" date="2013" name="Nature">
        <title>Pan genome of the phytoplankton Emiliania underpins its global distribution.</title>
        <authorList>
            <person name="Read B.A."/>
            <person name="Kegel J."/>
            <person name="Klute M.J."/>
            <person name="Kuo A."/>
            <person name="Lefebvre S.C."/>
            <person name="Maumus F."/>
            <person name="Mayer C."/>
            <person name="Miller J."/>
            <person name="Monier A."/>
            <person name="Salamov A."/>
            <person name="Young J."/>
            <person name="Aguilar M."/>
            <person name="Claverie J.M."/>
            <person name="Frickenhaus S."/>
            <person name="Gonzalez K."/>
            <person name="Herman E.K."/>
            <person name="Lin Y.C."/>
            <person name="Napier J."/>
            <person name="Ogata H."/>
            <person name="Sarno A.F."/>
            <person name="Shmutz J."/>
            <person name="Schroeder D."/>
            <person name="de Vargas C."/>
            <person name="Verret F."/>
            <person name="von Dassow P."/>
            <person name="Valentin K."/>
            <person name="Van de Peer Y."/>
            <person name="Wheeler G."/>
            <person name="Dacks J.B."/>
            <person name="Delwiche C.F."/>
            <person name="Dyhrman S.T."/>
            <person name="Glockner G."/>
            <person name="John U."/>
            <person name="Richards T."/>
            <person name="Worden A.Z."/>
            <person name="Zhang X."/>
            <person name="Grigoriev I.V."/>
            <person name="Allen A.E."/>
            <person name="Bidle K."/>
            <person name="Borodovsky M."/>
            <person name="Bowler C."/>
            <person name="Brownlee C."/>
            <person name="Cock J.M."/>
            <person name="Elias M."/>
            <person name="Gladyshev V.N."/>
            <person name="Groth M."/>
            <person name="Guda C."/>
            <person name="Hadaegh A."/>
            <person name="Iglesias-Rodriguez M.D."/>
            <person name="Jenkins J."/>
            <person name="Jones B.M."/>
            <person name="Lawson T."/>
            <person name="Leese F."/>
            <person name="Lindquist E."/>
            <person name="Lobanov A."/>
            <person name="Lomsadze A."/>
            <person name="Malik S.B."/>
            <person name="Marsh M.E."/>
            <person name="Mackinder L."/>
            <person name="Mock T."/>
            <person name="Mueller-Roeber B."/>
            <person name="Pagarete A."/>
            <person name="Parker M."/>
            <person name="Probert I."/>
            <person name="Quesneville H."/>
            <person name="Raines C."/>
            <person name="Rensing S.A."/>
            <person name="Riano-Pachon D.M."/>
            <person name="Richier S."/>
            <person name="Rokitta S."/>
            <person name="Shiraiwa Y."/>
            <person name="Soanes D.M."/>
            <person name="van der Giezen M."/>
            <person name="Wahlund T.M."/>
            <person name="Williams B."/>
            <person name="Wilson W."/>
            <person name="Wolfe G."/>
            <person name="Wurch L.L."/>
        </authorList>
    </citation>
    <scope>NUCLEOTIDE SEQUENCE</scope>
</reference>
<name>A0A0D3JC12_EMIH1</name>
<evidence type="ECO:0000313" key="2">
    <source>
        <dbReference type="Proteomes" id="UP000013827"/>
    </source>
</evidence>
<evidence type="ECO:0000313" key="1">
    <source>
        <dbReference type="EnsemblProtists" id="EOD21047"/>
    </source>
</evidence>
<dbReference type="Proteomes" id="UP000013827">
    <property type="component" value="Unassembled WGS sequence"/>
</dbReference>
<sequence>MRHRQGRPLLHLRRHLRPRLCDWRVLCGAVEPRQHPLRLHRQRLLRRRRASVSPALLPLVRPPRPLLVGPARRRLDPEAEWQVSAIVARARRVAGDQGGCEPERREGGGRRAGRAALTRRVRVRRQDAGRAPTRVFLCTSLWPGGRCAPDATLWGTVFAHTVRRRSYLVRRPRVC</sequence>
<accession>A0A0D3JC12</accession>